<dbReference type="EMBL" id="CP045851">
    <property type="protein sequence ID" value="QGG95126.1"/>
    <property type="molecule type" value="Genomic_DNA"/>
</dbReference>
<dbReference type="AlphaFoldDB" id="A0A5Q2RL17"/>
<dbReference type="InterPro" id="IPR003593">
    <property type="entry name" value="AAA+_ATPase"/>
</dbReference>
<evidence type="ECO:0000256" key="2">
    <source>
        <dbReference type="ARBA" id="ARBA00022840"/>
    </source>
</evidence>
<dbReference type="InterPro" id="IPR003439">
    <property type="entry name" value="ABC_transporter-like_ATP-bd"/>
</dbReference>
<evidence type="ECO:0000313" key="5">
    <source>
        <dbReference type="Proteomes" id="UP000334019"/>
    </source>
</evidence>
<proteinExistence type="predicted"/>
<dbReference type="RefSeq" id="WP_153759234.1">
    <property type="nucleotide sequence ID" value="NZ_CP045851.1"/>
</dbReference>
<dbReference type="PANTHER" id="PTHR42794">
    <property type="entry name" value="HEMIN IMPORT ATP-BINDING PROTEIN HMUV"/>
    <property type="match status" value="1"/>
</dbReference>
<dbReference type="InterPro" id="IPR017871">
    <property type="entry name" value="ABC_transporter-like_CS"/>
</dbReference>
<sequence>MTDGGPALLLSGVGVRIDGRTILHDVDWRVDAGQRWVVLGPNGAGKTTLLRIASLRLHPTTGRVEVLGGELGRIDVRRHRQRIGITSAAIAAALRAEVRTVDVVVTAARGALEPWWHTYEEAELEQAHALLADVGIGHLADHAIGTLSSGERQRALLARALMVDPGLLILDEPAAGLDLGGREALMAQLAALAADPSSPPSILVTHHLEEIPPGVTHALLLRDGAIHAAGPAAEVLTDGPVSSCFGVDVQVSASDGRFHARAVGGL</sequence>
<reference evidence="4 5" key="1">
    <citation type="submission" date="2019-11" db="EMBL/GenBank/DDBJ databases">
        <authorList>
            <person name="He Y."/>
        </authorList>
    </citation>
    <scope>NUCLEOTIDE SEQUENCE [LARGE SCALE GENOMIC DNA]</scope>
    <source>
        <strain evidence="4 5">SCSIO 58843</strain>
    </source>
</reference>
<dbReference type="PROSITE" id="PS00211">
    <property type="entry name" value="ABC_TRANSPORTER_1"/>
    <property type="match status" value="1"/>
</dbReference>
<dbReference type="Pfam" id="PF00005">
    <property type="entry name" value="ABC_tran"/>
    <property type="match status" value="1"/>
</dbReference>
<evidence type="ECO:0000259" key="3">
    <source>
        <dbReference type="PROSITE" id="PS50893"/>
    </source>
</evidence>
<dbReference type="KEGG" id="atq:GH723_08450"/>
<name>A0A5Q2RL17_9ACTN</name>
<keyword evidence="2 4" id="KW-0067">ATP-binding</keyword>
<organism evidence="4 5">
    <name type="scientific">Actinomarinicola tropica</name>
    <dbReference type="NCBI Taxonomy" id="2789776"/>
    <lineage>
        <taxon>Bacteria</taxon>
        <taxon>Bacillati</taxon>
        <taxon>Actinomycetota</taxon>
        <taxon>Acidimicrobiia</taxon>
        <taxon>Acidimicrobiales</taxon>
        <taxon>Iamiaceae</taxon>
        <taxon>Actinomarinicola</taxon>
    </lineage>
</organism>
<protein>
    <submittedName>
        <fullName evidence="4">ATP-binding cassette domain-containing protein</fullName>
    </submittedName>
</protein>
<dbReference type="GO" id="GO:0016887">
    <property type="term" value="F:ATP hydrolysis activity"/>
    <property type="evidence" value="ECO:0007669"/>
    <property type="project" value="InterPro"/>
</dbReference>
<dbReference type="PROSITE" id="PS50893">
    <property type="entry name" value="ABC_TRANSPORTER_2"/>
    <property type="match status" value="1"/>
</dbReference>
<dbReference type="SMART" id="SM00382">
    <property type="entry name" value="AAA"/>
    <property type="match status" value="1"/>
</dbReference>
<dbReference type="SUPFAM" id="SSF52540">
    <property type="entry name" value="P-loop containing nucleoside triphosphate hydrolases"/>
    <property type="match status" value="1"/>
</dbReference>
<keyword evidence="5" id="KW-1185">Reference proteome</keyword>
<accession>A0A5Q2RL17</accession>
<evidence type="ECO:0000256" key="1">
    <source>
        <dbReference type="ARBA" id="ARBA00022741"/>
    </source>
</evidence>
<keyword evidence="1" id="KW-0547">Nucleotide-binding</keyword>
<dbReference type="Proteomes" id="UP000334019">
    <property type="component" value="Chromosome"/>
</dbReference>
<gene>
    <name evidence="4" type="ORF">GH723_08450</name>
</gene>
<dbReference type="PANTHER" id="PTHR42794:SF2">
    <property type="entry name" value="ABC TRANSPORTER ATP-BINDING PROTEIN"/>
    <property type="match status" value="1"/>
</dbReference>
<evidence type="ECO:0000313" key="4">
    <source>
        <dbReference type="EMBL" id="QGG95126.1"/>
    </source>
</evidence>
<dbReference type="GO" id="GO:0005524">
    <property type="term" value="F:ATP binding"/>
    <property type="evidence" value="ECO:0007669"/>
    <property type="project" value="UniProtKB-KW"/>
</dbReference>
<feature type="domain" description="ABC transporter" evidence="3">
    <location>
        <begin position="8"/>
        <end position="248"/>
    </location>
</feature>
<dbReference type="Gene3D" id="3.40.50.300">
    <property type="entry name" value="P-loop containing nucleotide triphosphate hydrolases"/>
    <property type="match status" value="1"/>
</dbReference>
<dbReference type="InterPro" id="IPR027417">
    <property type="entry name" value="P-loop_NTPase"/>
</dbReference>